<dbReference type="Gene3D" id="3.40.50.300">
    <property type="entry name" value="P-loop containing nucleotide triphosphate hydrolases"/>
    <property type="match status" value="1"/>
</dbReference>
<dbReference type="SMART" id="SM00091">
    <property type="entry name" value="PAS"/>
    <property type="match status" value="1"/>
</dbReference>
<feature type="coiled-coil region" evidence="3">
    <location>
        <begin position="187"/>
        <end position="221"/>
    </location>
</feature>
<keyword evidence="2" id="KW-0067">ATP-binding</keyword>
<dbReference type="Gene3D" id="1.10.8.60">
    <property type="match status" value="1"/>
</dbReference>
<dbReference type="Pfam" id="PF25601">
    <property type="entry name" value="AAA_lid_14"/>
    <property type="match status" value="1"/>
</dbReference>
<dbReference type="InterPro" id="IPR000014">
    <property type="entry name" value="PAS"/>
</dbReference>
<dbReference type="InterPro" id="IPR025662">
    <property type="entry name" value="Sigma_54_int_dom_ATP-bd_1"/>
</dbReference>
<feature type="domain" description="Sigma-54 factor interaction" evidence="4">
    <location>
        <begin position="336"/>
        <end position="561"/>
    </location>
</feature>
<dbReference type="Proteomes" id="UP001623041">
    <property type="component" value="Unassembled WGS sequence"/>
</dbReference>
<evidence type="ECO:0000256" key="3">
    <source>
        <dbReference type="SAM" id="Coils"/>
    </source>
</evidence>
<dbReference type="SUPFAM" id="SSF52540">
    <property type="entry name" value="P-loop containing nucleoside triphosphate hydrolases"/>
    <property type="match status" value="1"/>
</dbReference>
<comment type="caution">
    <text evidence="5">The sequence shown here is derived from an EMBL/GenBank/DDBJ whole genome shotgun (WGS) entry which is preliminary data.</text>
</comment>
<dbReference type="InterPro" id="IPR002078">
    <property type="entry name" value="Sigma_54_int"/>
</dbReference>
<keyword evidence="1" id="KW-0547">Nucleotide-binding</keyword>
<evidence type="ECO:0000313" key="6">
    <source>
        <dbReference type="Proteomes" id="UP001623041"/>
    </source>
</evidence>
<accession>A0ABW8REP2</accession>
<dbReference type="PROSITE" id="PS00675">
    <property type="entry name" value="SIGMA54_INTERACT_1"/>
    <property type="match status" value="1"/>
</dbReference>
<dbReference type="InterPro" id="IPR025943">
    <property type="entry name" value="Sigma_54_int_dom_ATP-bd_2"/>
</dbReference>
<dbReference type="Pfam" id="PF00158">
    <property type="entry name" value="Sigma54_activat"/>
    <property type="match status" value="1"/>
</dbReference>
<dbReference type="EMBL" id="JBJHQH010000006">
    <property type="protein sequence ID" value="MFK9091940.1"/>
    <property type="molecule type" value="Genomic_DNA"/>
</dbReference>
<dbReference type="CDD" id="cd00009">
    <property type="entry name" value="AAA"/>
    <property type="match status" value="1"/>
</dbReference>
<dbReference type="PROSITE" id="PS50045">
    <property type="entry name" value="SIGMA54_INTERACT_4"/>
    <property type="match status" value="1"/>
</dbReference>
<dbReference type="Gene3D" id="3.30.450.20">
    <property type="entry name" value="PAS domain"/>
    <property type="match status" value="1"/>
</dbReference>
<gene>
    <name evidence="5" type="ORF">ACJEBI_10655</name>
</gene>
<dbReference type="SUPFAM" id="SSF55785">
    <property type="entry name" value="PYP-like sensor domain (PAS domain)"/>
    <property type="match status" value="1"/>
</dbReference>
<dbReference type="InterPro" id="IPR058031">
    <property type="entry name" value="AAA_lid_NorR"/>
</dbReference>
<dbReference type="InterPro" id="IPR003593">
    <property type="entry name" value="AAA+_ATPase"/>
</dbReference>
<protein>
    <submittedName>
        <fullName evidence="5">Sigma-54 interaction domain-containing protein</fullName>
    </submittedName>
</protein>
<organism evidence="5 6">
    <name type="scientific">Bacillus salipaludis</name>
    <dbReference type="NCBI Taxonomy" id="2547811"/>
    <lineage>
        <taxon>Bacteria</taxon>
        <taxon>Bacillati</taxon>
        <taxon>Bacillota</taxon>
        <taxon>Bacilli</taxon>
        <taxon>Bacillales</taxon>
        <taxon>Bacillaceae</taxon>
        <taxon>Bacillus</taxon>
    </lineage>
</organism>
<keyword evidence="6" id="KW-1185">Reference proteome</keyword>
<sequence length="679" mass="77460">MIKQSITLITGSSQTKQVLHEQLQQLLGDYVHIESFATEEALPTQLNVDFILFSSKVTRVEAHELSNIHSNELFVGKRTVHHQFIDQLLKIPIDSDVLVVNDDDFATVELIESLYQLGIDHLRFVPFKKEQIFYKNIDIAISPGEPHLCPPSIKRVIDIGVRLFDMATILKVVEYFCLGEKVSSLISERYIRNIIDLQRKLSIAEQNAKQLNQHIQNVVDTVDDGILAINQHQKVTVFNRGLEALFHFPVMDAINKPLDEVIVQKEIIDFILSSNEESKFFTIYGVDLVIFRHHMETENTIVATFKSINQAFEVEKMAQRELRNKGFYAKYDFDDIVGEHPLLNESKQIAKKLALSEHPILIQGETGTGKELFAHSIHLHSMRKNGPFIAINCSALTENLLESELFGYEEGTFTGAQKGGKKGLFELADNGTIFLDEIGDISLTVQSHLLRVLQEKELRRIGGRKVIPINVRVIAATNKNIQLKSQEGTFRSDLFYRLNVLTLSLPPLRARKADIPLLVKHFITKSGKWVKVGQDLPEQLQKQEWLGNVRELKSTIDYMLTICDGNKIEWEDIQQDRFQKNSLSNEQDYPIPKSLLEIDEYLFMLEAIKDCNDNGKPASRQFISMASRENGHYLSPQQVRRRLDTLEIHGFITKGRGRTGTKITSTGAEYLQILKLHAH</sequence>
<evidence type="ECO:0000256" key="1">
    <source>
        <dbReference type="ARBA" id="ARBA00022741"/>
    </source>
</evidence>
<dbReference type="InterPro" id="IPR035965">
    <property type="entry name" value="PAS-like_dom_sf"/>
</dbReference>
<reference evidence="5 6" key="1">
    <citation type="submission" date="2024-11" db="EMBL/GenBank/DDBJ databases">
        <authorList>
            <person name="Lucas J.A."/>
        </authorList>
    </citation>
    <scope>NUCLEOTIDE SEQUENCE [LARGE SCALE GENOMIC DNA]</scope>
    <source>
        <strain evidence="5 6">Z 5.4</strain>
    </source>
</reference>
<dbReference type="PANTHER" id="PTHR32071">
    <property type="entry name" value="TRANSCRIPTIONAL REGULATORY PROTEIN"/>
    <property type="match status" value="1"/>
</dbReference>
<dbReference type="PROSITE" id="PS00676">
    <property type="entry name" value="SIGMA54_INTERACT_2"/>
    <property type="match status" value="1"/>
</dbReference>
<evidence type="ECO:0000313" key="5">
    <source>
        <dbReference type="EMBL" id="MFK9091940.1"/>
    </source>
</evidence>
<name>A0ABW8REP2_9BACI</name>
<keyword evidence="3" id="KW-0175">Coiled coil</keyword>
<dbReference type="RefSeq" id="WP_406580551.1">
    <property type="nucleotide sequence ID" value="NZ_JBJHQH010000006.1"/>
</dbReference>
<dbReference type="SMART" id="SM00382">
    <property type="entry name" value="AAA"/>
    <property type="match status" value="1"/>
</dbReference>
<dbReference type="InterPro" id="IPR027417">
    <property type="entry name" value="P-loop_NTPase"/>
</dbReference>
<evidence type="ECO:0000256" key="2">
    <source>
        <dbReference type="ARBA" id="ARBA00022840"/>
    </source>
</evidence>
<proteinExistence type="predicted"/>
<evidence type="ECO:0000259" key="4">
    <source>
        <dbReference type="PROSITE" id="PS50045"/>
    </source>
</evidence>